<organism evidence="3 4">
    <name type="scientific">Pycnoporus cinnabarinus</name>
    <name type="common">Cinnabar-red polypore</name>
    <name type="synonym">Trametes cinnabarina</name>
    <dbReference type="NCBI Taxonomy" id="5643"/>
    <lineage>
        <taxon>Eukaryota</taxon>
        <taxon>Fungi</taxon>
        <taxon>Dikarya</taxon>
        <taxon>Basidiomycota</taxon>
        <taxon>Agaricomycotina</taxon>
        <taxon>Agaricomycetes</taxon>
        <taxon>Polyporales</taxon>
        <taxon>Polyporaceae</taxon>
        <taxon>Trametes</taxon>
    </lineage>
</organism>
<dbReference type="Proteomes" id="UP000029665">
    <property type="component" value="Unassembled WGS sequence"/>
</dbReference>
<evidence type="ECO:0000313" key="4">
    <source>
        <dbReference type="Proteomes" id="UP000029665"/>
    </source>
</evidence>
<evidence type="ECO:0000256" key="1">
    <source>
        <dbReference type="SAM" id="MobiDB-lite"/>
    </source>
</evidence>
<dbReference type="STRING" id="5643.A0A060S6S3"/>
<keyword evidence="2" id="KW-0812">Transmembrane</keyword>
<keyword evidence="2" id="KW-1133">Transmembrane helix</keyword>
<keyword evidence="4" id="KW-1185">Reference proteome</keyword>
<gene>
    <name evidence="3" type="ORF">BN946_scf185044.g1</name>
</gene>
<accession>A0A060S6S3</accession>
<comment type="caution">
    <text evidence="3">The sequence shown here is derived from an EMBL/GenBank/DDBJ whole genome shotgun (WGS) entry which is preliminary data.</text>
</comment>
<dbReference type="CDD" id="cd12087">
    <property type="entry name" value="TM_EGFR-like"/>
    <property type="match status" value="1"/>
</dbReference>
<keyword evidence="2" id="KW-0472">Membrane</keyword>
<reference evidence="3" key="1">
    <citation type="submission" date="2014-01" db="EMBL/GenBank/DDBJ databases">
        <title>The genome of the white-rot fungus Pycnoporus cinnabarinus: a basidiomycete model with a versatile arsenal for lignocellulosic biomass breakdown.</title>
        <authorList>
            <person name="Levasseur A."/>
            <person name="Lomascolo A."/>
            <person name="Ruiz-Duenas F.J."/>
            <person name="Uzan E."/>
            <person name="Piumi F."/>
            <person name="Kues U."/>
            <person name="Ram A.F.J."/>
            <person name="Murat C."/>
            <person name="Haon M."/>
            <person name="Benoit I."/>
            <person name="Arfi Y."/>
            <person name="Chevret D."/>
            <person name="Drula E."/>
            <person name="Kwon M.J."/>
            <person name="Gouret P."/>
            <person name="Lesage-Meessen L."/>
            <person name="Lombard V."/>
            <person name="Mariette J."/>
            <person name="Noirot C."/>
            <person name="Park J."/>
            <person name="Patyshakuliyeva A."/>
            <person name="Wieneger R.A.B."/>
            <person name="Wosten H.A.B."/>
            <person name="Martin F."/>
            <person name="Coutinho P.M."/>
            <person name="de Vries R."/>
            <person name="Martinez A.T."/>
            <person name="Klopp C."/>
            <person name="Pontarotti P."/>
            <person name="Henrissat B."/>
            <person name="Record E."/>
        </authorList>
    </citation>
    <scope>NUCLEOTIDE SEQUENCE [LARGE SCALE GENOMIC DNA]</scope>
    <source>
        <strain evidence="3">BRFM137</strain>
    </source>
</reference>
<evidence type="ECO:0000313" key="3">
    <source>
        <dbReference type="EMBL" id="CDO68093.1"/>
    </source>
</evidence>
<proteinExistence type="predicted"/>
<dbReference type="EMBL" id="CCBP010000003">
    <property type="protein sequence ID" value="CDO68093.1"/>
    <property type="molecule type" value="Genomic_DNA"/>
</dbReference>
<feature type="region of interest" description="Disordered" evidence="1">
    <location>
        <begin position="154"/>
        <end position="178"/>
    </location>
</feature>
<feature type="compositionally biased region" description="Low complexity" evidence="1">
    <location>
        <begin position="168"/>
        <end position="178"/>
    </location>
</feature>
<dbReference type="AlphaFoldDB" id="A0A060S6S3"/>
<dbReference type="OrthoDB" id="2563669at2759"/>
<name>A0A060S6S3_PYCCI</name>
<evidence type="ECO:0000256" key="2">
    <source>
        <dbReference type="SAM" id="Phobius"/>
    </source>
</evidence>
<sequence>MNFTLDDSDPSLSYSPAGWAVQLPNDPLLDRFFDSTYHAAQQDGATLSFTFAGSAFAVYGSKGPGHAKLQVQFDTTVVNNIDTFASQTAFGQVLFAHSFGSASAQHSVKLTAVLSGDGLQGKWLDVDYITFTTAFNASSTASIGTVTSSPPWLAGTSSTTVPSPPSTQGPTFKAASSSSSKTPTILAALFGAIIGLLILSVIAYIFLRRKVGKRKGDADSLRTDFLQV</sequence>
<dbReference type="Gene3D" id="2.60.120.260">
    <property type="entry name" value="Galactose-binding domain-like"/>
    <property type="match status" value="1"/>
</dbReference>
<feature type="transmembrane region" description="Helical" evidence="2">
    <location>
        <begin position="185"/>
        <end position="207"/>
    </location>
</feature>
<protein>
    <submittedName>
        <fullName evidence="3">Uncharacterized protein</fullName>
    </submittedName>
</protein>
<dbReference type="HOGENOM" id="CLU_1042468_0_0_1"/>
<dbReference type="OMA" id="NPGPHIL"/>